<evidence type="ECO:0000313" key="1">
    <source>
        <dbReference type="EMBL" id="KAF7764110.1"/>
    </source>
</evidence>
<sequence>MSIVFILFFLSVFLGGFRFFDLVFLMLEFVVWQGLGVM</sequence>
<dbReference type="EMBL" id="AHBZ03000027">
    <property type="protein sequence ID" value="KAF7764110.1"/>
    <property type="molecule type" value="Genomic_DNA"/>
</dbReference>
<accession>A0AAD4ADU3</accession>
<dbReference type="AlphaFoldDB" id="A0AAD4ADU3"/>
<organism evidence="1 2">
    <name type="scientific">Pseudoalteromonas citrea</name>
    <dbReference type="NCBI Taxonomy" id="43655"/>
    <lineage>
        <taxon>Bacteria</taxon>
        <taxon>Pseudomonadati</taxon>
        <taxon>Pseudomonadota</taxon>
        <taxon>Gammaproteobacteria</taxon>
        <taxon>Alteromonadales</taxon>
        <taxon>Pseudoalteromonadaceae</taxon>
        <taxon>Pseudoalteromonas</taxon>
    </lineage>
</organism>
<comment type="caution">
    <text evidence="1">The sequence shown here is derived from an EMBL/GenBank/DDBJ whole genome shotgun (WGS) entry which is preliminary data.</text>
</comment>
<gene>
    <name evidence="1" type="ORF">PCIT_b0014</name>
</gene>
<protein>
    <submittedName>
        <fullName evidence="1">Uncharacterized protein</fullName>
    </submittedName>
</protein>
<name>A0AAD4ADU3_9GAMM</name>
<dbReference type="Proteomes" id="UP000016487">
    <property type="component" value="Unassembled WGS sequence"/>
</dbReference>
<reference evidence="1" key="1">
    <citation type="journal article" date="2012" name="J. Bacteriol.">
        <title>Genome sequences of type strains of seven species of the marine bacterium Pseudoalteromonas.</title>
        <authorList>
            <person name="Xie B.B."/>
            <person name="Shu Y.L."/>
            <person name="Qin Q.L."/>
            <person name="Rong J.C."/>
            <person name="Zhang X.Y."/>
            <person name="Chen X.L."/>
            <person name="Shi M."/>
            <person name="He H.L."/>
            <person name="Zhou B.C."/>
            <person name="Zhang Y.Z."/>
        </authorList>
    </citation>
    <scope>NUCLEOTIDE SEQUENCE</scope>
    <source>
        <strain evidence="1">DSM 8771</strain>
    </source>
</reference>
<reference evidence="1" key="2">
    <citation type="submission" date="2015-03" db="EMBL/GenBank/DDBJ databases">
        <title>Genome sequence of Pseudoalteromonas citrea.</title>
        <authorList>
            <person name="Xie B.-B."/>
            <person name="Rong J.-C."/>
            <person name="Qin Q.-L."/>
            <person name="Zhang Y.-Z."/>
        </authorList>
    </citation>
    <scope>NUCLEOTIDE SEQUENCE</scope>
    <source>
        <strain evidence="1">DSM 8771</strain>
    </source>
</reference>
<evidence type="ECO:0000313" key="2">
    <source>
        <dbReference type="Proteomes" id="UP000016487"/>
    </source>
</evidence>
<proteinExistence type="predicted"/>